<keyword evidence="3" id="KW-0285">Flavoprotein</keyword>
<protein>
    <submittedName>
        <fullName evidence="8">GMC oxidoreductase</fullName>
    </submittedName>
</protein>
<evidence type="ECO:0000256" key="4">
    <source>
        <dbReference type="ARBA" id="ARBA00022827"/>
    </source>
</evidence>
<keyword evidence="4" id="KW-0274">FAD</keyword>
<evidence type="ECO:0000259" key="7">
    <source>
        <dbReference type="Pfam" id="PF05199"/>
    </source>
</evidence>
<dbReference type="Pfam" id="PF05199">
    <property type="entry name" value="GMC_oxred_C"/>
    <property type="match status" value="1"/>
</dbReference>
<keyword evidence="5" id="KW-0560">Oxidoreductase</keyword>
<evidence type="ECO:0000313" key="9">
    <source>
        <dbReference type="Proteomes" id="UP001597114"/>
    </source>
</evidence>
<dbReference type="InterPro" id="IPR036188">
    <property type="entry name" value="FAD/NAD-bd_sf"/>
</dbReference>
<dbReference type="PANTHER" id="PTHR42784:SF1">
    <property type="entry name" value="PYRANOSE 2-OXIDASE"/>
    <property type="match status" value="1"/>
</dbReference>
<evidence type="ECO:0000259" key="6">
    <source>
        <dbReference type="Pfam" id="PF01494"/>
    </source>
</evidence>
<comment type="caution">
    <text evidence="8">The sequence shown here is derived from an EMBL/GenBank/DDBJ whole genome shotgun (WGS) entry which is preliminary data.</text>
</comment>
<comment type="similarity">
    <text evidence="2">Belongs to the GMC oxidoreductase family.</text>
</comment>
<proteinExistence type="inferred from homology"/>
<dbReference type="SUPFAM" id="SSF51905">
    <property type="entry name" value="FAD/NAD(P)-binding domain"/>
    <property type="match status" value="1"/>
</dbReference>
<dbReference type="RefSeq" id="WP_344730098.1">
    <property type="nucleotide sequence ID" value="NZ_BAAAUS010000064.1"/>
</dbReference>
<accession>A0ABW4F3N2</accession>
<dbReference type="InterPro" id="IPR002938">
    <property type="entry name" value="FAD-bd"/>
</dbReference>
<evidence type="ECO:0000256" key="1">
    <source>
        <dbReference type="ARBA" id="ARBA00001974"/>
    </source>
</evidence>
<evidence type="ECO:0000256" key="3">
    <source>
        <dbReference type="ARBA" id="ARBA00022630"/>
    </source>
</evidence>
<dbReference type="Pfam" id="PF01494">
    <property type="entry name" value="FAD_binding_3"/>
    <property type="match status" value="1"/>
</dbReference>
<evidence type="ECO:0000256" key="5">
    <source>
        <dbReference type="ARBA" id="ARBA00023002"/>
    </source>
</evidence>
<gene>
    <name evidence="8" type="ORF">ACFSJD_32095</name>
</gene>
<dbReference type="Proteomes" id="UP001597114">
    <property type="component" value="Unassembled WGS sequence"/>
</dbReference>
<dbReference type="PANTHER" id="PTHR42784">
    <property type="entry name" value="PYRANOSE 2-OXIDASE"/>
    <property type="match status" value="1"/>
</dbReference>
<sequence>MLIDARGIAPGGRVAADVCVIGTGPAGAVVARELAHRGVDVVVLEGGGQRFGPRQADTYQGETAESHDPLEAVRQKRLGGTSVVWGGRCAPLDELDLGPREWLGSAGWPISAEDLAPYYRRAQRHLQAGEYEYSAAGSGFPPVETPPSDTLDVDTTWRWSPPTSFAGRMRALAGAPNVRLLVEAGVVRLERHPVSGAVVEAIVVPRPGVEITVAARTFVLAAGGLESARILLASDHQSPAGIGNEYDQVGRNYMTHPVGEVGTVVLSDLGRGLALGYVPTRDGVYARRMLVLTPAAQARNGLTNLKAALWFPDPMDPSHGDGLLSTFSLTYYALNRARLGFKSAGTHARYAGTSGLGRHVGNVARDWRRVGRFAASWATPRIIGGRVLPSFMPLDAATCRLRFDAEQSPDPANRVTLSRQRDHLGQRRLQVHYGVSAGDRSRIRRSMELIGEEFARLGYGTVAMHDAARIDDMPFTDGTHQMGLLRMARSPRDGVVDADCRVHGSANLFVASSAVFPTAGAVGPTLTIAALACRVADHIAASRSVREPLPAA</sequence>
<feature type="domain" description="FAD-binding" evidence="6">
    <location>
        <begin position="16"/>
        <end position="65"/>
    </location>
</feature>
<dbReference type="Gene3D" id="3.50.50.60">
    <property type="entry name" value="FAD/NAD(P)-binding domain"/>
    <property type="match status" value="2"/>
</dbReference>
<evidence type="ECO:0000313" key="8">
    <source>
        <dbReference type="EMBL" id="MFD1522178.1"/>
    </source>
</evidence>
<feature type="domain" description="Glucose-methanol-choline oxidoreductase C-terminal" evidence="7">
    <location>
        <begin position="409"/>
        <end position="532"/>
    </location>
</feature>
<evidence type="ECO:0000256" key="2">
    <source>
        <dbReference type="ARBA" id="ARBA00010790"/>
    </source>
</evidence>
<comment type="cofactor">
    <cofactor evidence="1">
        <name>FAD</name>
        <dbReference type="ChEBI" id="CHEBI:57692"/>
    </cofactor>
</comment>
<reference evidence="9" key="1">
    <citation type="journal article" date="2019" name="Int. J. Syst. Evol. Microbiol.">
        <title>The Global Catalogue of Microorganisms (GCM) 10K type strain sequencing project: providing services to taxonomists for standard genome sequencing and annotation.</title>
        <authorList>
            <consortium name="The Broad Institute Genomics Platform"/>
            <consortium name="The Broad Institute Genome Sequencing Center for Infectious Disease"/>
            <person name="Wu L."/>
            <person name="Ma J."/>
        </authorList>
    </citation>
    <scope>NUCLEOTIDE SEQUENCE [LARGE SCALE GENOMIC DNA]</scope>
    <source>
        <strain evidence="9">CCM 7043</strain>
    </source>
</reference>
<dbReference type="InterPro" id="IPR051473">
    <property type="entry name" value="P2Ox-like"/>
</dbReference>
<organism evidence="8 9">
    <name type="scientific">Pseudonocardia yunnanensis</name>
    <dbReference type="NCBI Taxonomy" id="58107"/>
    <lineage>
        <taxon>Bacteria</taxon>
        <taxon>Bacillati</taxon>
        <taxon>Actinomycetota</taxon>
        <taxon>Actinomycetes</taxon>
        <taxon>Pseudonocardiales</taxon>
        <taxon>Pseudonocardiaceae</taxon>
        <taxon>Pseudonocardia</taxon>
    </lineage>
</organism>
<name>A0ABW4F3N2_9PSEU</name>
<dbReference type="EMBL" id="JBHUCO010000044">
    <property type="protein sequence ID" value="MFD1522178.1"/>
    <property type="molecule type" value="Genomic_DNA"/>
</dbReference>
<dbReference type="InterPro" id="IPR007867">
    <property type="entry name" value="GMC_OxRtase_C"/>
</dbReference>
<keyword evidence="9" id="KW-1185">Reference proteome</keyword>